<feature type="region of interest" description="Disordered" evidence="1">
    <location>
        <begin position="29"/>
        <end position="63"/>
    </location>
</feature>
<dbReference type="PANTHER" id="PTHR28152">
    <property type="entry name" value="HYDROXYACYL-THIOESTER DEHYDRATASE TYPE 2, MITOCHONDRIAL"/>
    <property type="match status" value="1"/>
</dbReference>
<evidence type="ECO:0000313" key="2">
    <source>
        <dbReference type="EMBL" id="KAK4190381.1"/>
    </source>
</evidence>
<protein>
    <recommendedName>
        <fullName evidence="4">MaoC-like domain-containing protein</fullName>
    </recommendedName>
</protein>
<proteinExistence type="predicted"/>
<evidence type="ECO:0008006" key="4">
    <source>
        <dbReference type="Google" id="ProtNLM"/>
    </source>
</evidence>
<dbReference type="Gene3D" id="3.10.129.10">
    <property type="entry name" value="Hotdog Thioesterase"/>
    <property type="match status" value="1"/>
</dbReference>
<dbReference type="GO" id="GO:0005739">
    <property type="term" value="C:mitochondrion"/>
    <property type="evidence" value="ECO:0007669"/>
    <property type="project" value="TreeGrafter"/>
</dbReference>
<sequence>MRSLTRTFIRPCLRFSVLRPVQHHAAFHTTPPVWSLPPPKEPSSSSPAPSEPTPVPESPSLSDAKDYSISKIVKKANKKFSKSAPKRWGVELNPDRAIRLSNALQEANFPCPSEADLTARGALLPPGYHMVYFEQPLSRQSKMKDGTDVRHHPGYPFNRRMWMGGSVTFHDRTAREGQRLPLKFLSPEQRSSVSDENKSFTTKNSREEKKPSPKEKVPMVLGTELISGCEARSSDKIVVNLARNYRAPVAFEGGTEPIYGPDSITEERKLVFLPVLPEKERAASDAEDVDENNKKEEIKKPRIIQVPKGWGPPEFAFPLIPTRRLLKEFSNLTYNDHLIHLDPQYAREVEGHERGVLVHGPLTMVLMLTALDQHLQQTQPGGPLTSGEEVLPVKRGIAEFHYRNMAPLYADEELRVCGSPHKNSQGAQWHVWIEGPEGGLAVKGDAVIYHMAL</sequence>
<dbReference type="GO" id="GO:0019171">
    <property type="term" value="F:(3R)-hydroxyacyl-[acyl-carrier-protein] dehydratase activity"/>
    <property type="evidence" value="ECO:0007669"/>
    <property type="project" value="TreeGrafter"/>
</dbReference>
<dbReference type="PANTHER" id="PTHR28152:SF1">
    <property type="entry name" value="HYDROXYACYL-THIOESTER DEHYDRATASE TYPE 2, MITOCHONDRIAL"/>
    <property type="match status" value="1"/>
</dbReference>
<dbReference type="SUPFAM" id="SSF54637">
    <property type="entry name" value="Thioesterase/thiol ester dehydrase-isomerase"/>
    <property type="match status" value="1"/>
</dbReference>
<dbReference type="EMBL" id="MU864366">
    <property type="protein sequence ID" value="KAK4190381.1"/>
    <property type="molecule type" value="Genomic_DNA"/>
</dbReference>
<dbReference type="Proteomes" id="UP001302126">
    <property type="component" value="Unassembled WGS sequence"/>
</dbReference>
<gene>
    <name evidence="2" type="ORF">QBC35DRAFT_461112</name>
</gene>
<reference evidence="2" key="2">
    <citation type="submission" date="2023-05" db="EMBL/GenBank/DDBJ databases">
        <authorList>
            <consortium name="Lawrence Berkeley National Laboratory"/>
            <person name="Steindorff A."/>
            <person name="Hensen N."/>
            <person name="Bonometti L."/>
            <person name="Westerberg I."/>
            <person name="Brannstrom I.O."/>
            <person name="Guillou S."/>
            <person name="Cros-Aarteil S."/>
            <person name="Calhoun S."/>
            <person name="Haridas S."/>
            <person name="Kuo A."/>
            <person name="Mondo S."/>
            <person name="Pangilinan J."/>
            <person name="Riley R."/>
            <person name="Labutti K."/>
            <person name="Andreopoulos B."/>
            <person name="Lipzen A."/>
            <person name="Chen C."/>
            <person name="Yanf M."/>
            <person name="Daum C."/>
            <person name="Ng V."/>
            <person name="Clum A."/>
            <person name="Ohm R."/>
            <person name="Martin F."/>
            <person name="Silar P."/>
            <person name="Natvig D."/>
            <person name="Lalanne C."/>
            <person name="Gautier V."/>
            <person name="Ament-Velasquez S.L."/>
            <person name="Kruys A."/>
            <person name="Hutchinson M.I."/>
            <person name="Powell A.J."/>
            <person name="Barry K."/>
            <person name="Miller A.N."/>
            <person name="Grigoriev I.V."/>
            <person name="Debuchy R."/>
            <person name="Gladieux P."/>
            <person name="Thoren M.H."/>
            <person name="Johannesson H."/>
        </authorList>
    </citation>
    <scope>NUCLEOTIDE SEQUENCE</scope>
    <source>
        <strain evidence="2">PSN309</strain>
    </source>
</reference>
<organism evidence="2 3">
    <name type="scientific">Podospora australis</name>
    <dbReference type="NCBI Taxonomy" id="1536484"/>
    <lineage>
        <taxon>Eukaryota</taxon>
        <taxon>Fungi</taxon>
        <taxon>Dikarya</taxon>
        <taxon>Ascomycota</taxon>
        <taxon>Pezizomycotina</taxon>
        <taxon>Sordariomycetes</taxon>
        <taxon>Sordariomycetidae</taxon>
        <taxon>Sordariales</taxon>
        <taxon>Podosporaceae</taxon>
        <taxon>Podospora</taxon>
    </lineage>
</organism>
<comment type="caution">
    <text evidence="2">The sequence shown here is derived from an EMBL/GenBank/DDBJ whole genome shotgun (WGS) entry which is preliminary data.</text>
</comment>
<dbReference type="InterPro" id="IPR052741">
    <property type="entry name" value="Mitochondrial_HTD2"/>
</dbReference>
<feature type="compositionally biased region" description="Basic and acidic residues" evidence="1">
    <location>
        <begin position="193"/>
        <end position="216"/>
    </location>
</feature>
<keyword evidence="3" id="KW-1185">Reference proteome</keyword>
<dbReference type="InterPro" id="IPR029069">
    <property type="entry name" value="HotDog_dom_sf"/>
</dbReference>
<evidence type="ECO:0000256" key="1">
    <source>
        <dbReference type="SAM" id="MobiDB-lite"/>
    </source>
</evidence>
<accession>A0AAN6WZA1</accession>
<dbReference type="AlphaFoldDB" id="A0AAN6WZA1"/>
<reference evidence="2" key="1">
    <citation type="journal article" date="2023" name="Mol. Phylogenet. Evol.">
        <title>Genome-scale phylogeny and comparative genomics of the fungal order Sordariales.</title>
        <authorList>
            <person name="Hensen N."/>
            <person name="Bonometti L."/>
            <person name="Westerberg I."/>
            <person name="Brannstrom I.O."/>
            <person name="Guillou S."/>
            <person name="Cros-Aarteil S."/>
            <person name="Calhoun S."/>
            <person name="Haridas S."/>
            <person name="Kuo A."/>
            <person name="Mondo S."/>
            <person name="Pangilinan J."/>
            <person name="Riley R."/>
            <person name="LaButti K."/>
            <person name="Andreopoulos B."/>
            <person name="Lipzen A."/>
            <person name="Chen C."/>
            <person name="Yan M."/>
            <person name="Daum C."/>
            <person name="Ng V."/>
            <person name="Clum A."/>
            <person name="Steindorff A."/>
            <person name="Ohm R.A."/>
            <person name="Martin F."/>
            <person name="Silar P."/>
            <person name="Natvig D.O."/>
            <person name="Lalanne C."/>
            <person name="Gautier V."/>
            <person name="Ament-Velasquez S.L."/>
            <person name="Kruys A."/>
            <person name="Hutchinson M.I."/>
            <person name="Powell A.J."/>
            <person name="Barry K."/>
            <person name="Miller A.N."/>
            <person name="Grigoriev I.V."/>
            <person name="Debuchy R."/>
            <person name="Gladieux P."/>
            <person name="Hiltunen Thoren M."/>
            <person name="Johannesson H."/>
        </authorList>
    </citation>
    <scope>NUCLEOTIDE SEQUENCE</scope>
    <source>
        <strain evidence="2">PSN309</strain>
    </source>
</reference>
<evidence type="ECO:0000313" key="3">
    <source>
        <dbReference type="Proteomes" id="UP001302126"/>
    </source>
</evidence>
<feature type="region of interest" description="Disordered" evidence="1">
    <location>
        <begin position="178"/>
        <end position="216"/>
    </location>
</feature>
<name>A0AAN6WZA1_9PEZI</name>